<dbReference type="InterPro" id="IPR021791">
    <property type="entry name" value="Phage_TAC_11"/>
</dbReference>
<accession>A0A1I1T5C6</accession>
<dbReference type="EMBL" id="FOMS01000001">
    <property type="protein sequence ID" value="SFD53854.1"/>
    <property type="molecule type" value="Genomic_DNA"/>
</dbReference>
<evidence type="ECO:0000313" key="2">
    <source>
        <dbReference type="Proteomes" id="UP000325289"/>
    </source>
</evidence>
<keyword evidence="2" id="KW-1185">Reference proteome</keyword>
<dbReference type="Pfam" id="PF11836">
    <property type="entry name" value="Phage_TAC_11"/>
    <property type="match status" value="1"/>
</dbReference>
<name>A0A1I1T5C6_9RHOB</name>
<dbReference type="RefSeq" id="WP_149754277.1">
    <property type="nucleotide sequence ID" value="NZ_FOMS01000001.1"/>
</dbReference>
<organism evidence="1 2">
    <name type="scientific">Roseivivax sediminis</name>
    <dbReference type="NCBI Taxonomy" id="936889"/>
    <lineage>
        <taxon>Bacteria</taxon>
        <taxon>Pseudomonadati</taxon>
        <taxon>Pseudomonadota</taxon>
        <taxon>Alphaproteobacteria</taxon>
        <taxon>Rhodobacterales</taxon>
        <taxon>Roseobacteraceae</taxon>
        <taxon>Roseivivax</taxon>
    </lineage>
</organism>
<gene>
    <name evidence="1" type="ORF">SAMN04515678_101489</name>
</gene>
<protein>
    <submittedName>
        <fullName evidence="1">Phage tail tube protein, GTA-gp10</fullName>
    </submittedName>
</protein>
<dbReference type="Proteomes" id="UP000325289">
    <property type="component" value="Unassembled WGS sequence"/>
</dbReference>
<dbReference type="AlphaFoldDB" id="A0A1I1T5C6"/>
<evidence type="ECO:0000313" key="1">
    <source>
        <dbReference type="EMBL" id="SFD53854.1"/>
    </source>
</evidence>
<sequence>MVNPWRGEVEIVLDGETRVMRLTLGALAELEAELGEDSLVALAVRFEAARFTSRDVLAVIVAGLRGGGWPGGAQELLAADIAGGPMAAARAAAELLARAFALPGEG</sequence>
<reference evidence="1 2" key="1">
    <citation type="submission" date="2016-10" db="EMBL/GenBank/DDBJ databases">
        <authorList>
            <person name="Varghese N."/>
            <person name="Submissions S."/>
        </authorList>
    </citation>
    <scope>NUCLEOTIDE SEQUENCE [LARGE SCALE GENOMIC DNA]</scope>
    <source>
        <strain evidence="2">YIM D21,KCTC 23444,ACCC 10710</strain>
    </source>
</reference>
<proteinExistence type="predicted"/>